<feature type="transmembrane region" description="Helical" evidence="1">
    <location>
        <begin position="90"/>
        <end position="106"/>
    </location>
</feature>
<organism evidence="2 3">
    <name type="scientific">Rathayibacter toxicus</name>
    <dbReference type="NCBI Taxonomy" id="145458"/>
    <lineage>
        <taxon>Bacteria</taxon>
        <taxon>Bacillati</taxon>
        <taxon>Actinomycetota</taxon>
        <taxon>Actinomycetes</taxon>
        <taxon>Micrococcales</taxon>
        <taxon>Microbacteriaceae</taxon>
        <taxon>Rathayibacter</taxon>
    </lineage>
</organism>
<keyword evidence="1" id="KW-0812">Transmembrane</keyword>
<accession>A0A0C5BFJ1</accession>
<evidence type="ECO:0000256" key="1">
    <source>
        <dbReference type="SAM" id="Phobius"/>
    </source>
</evidence>
<keyword evidence="1" id="KW-0472">Membrane</keyword>
<dbReference type="Proteomes" id="UP000052979">
    <property type="component" value="Unassembled WGS sequence"/>
</dbReference>
<dbReference type="AlphaFoldDB" id="A0A0C5BFJ1"/>
<name>A0A0C5BFJ1_9MICO</name>
<dbReference type="PATRIC" id="fig|145458.7.peg.2160"/>
<proteinExistence type="predicted"/>
<comment type="caution">
    <text evidence="2">The sequence shown here is derived from an EMBL/GenBank/DDBJ whole genome shotgun (WGS) entry which is preliminary data.</text>
</comment>
<dbReference type="STRING" id="145458.APU90_07590"/>
<evidence type="ECO:0000313" key="2">
    <source>
        <dbReference type="EMBL" id="KKM44996.1"/>
    </source>
</evidence>
<dbReference type="RefSeq" id="WP_042734312.1">
    <property type="nucleotide sequence ID" value="NZ_LBFI01000049.1"/>
</dbReference>
<dbReference type="KEGG" id="rtx:TI83_09475"/>
<dbReference type="KEGG" id="rtc:APU90_07590"/>
<keyword evidence="1" id="KW-1133">Transmembrane helix</keyword>
<sequence length="219" mass="23833">MTISVEREPSLVVTPGVVRVGDGYFCESLCCAVSVRELDYEQKMLDYGMASETPRRGLFGALWPRSRAVLMPHSIPAAVVRSLLHNSMGMLLWWCASLALILVGLVSTVPSFIAVGVALILFFSAVLIHEVRHVVAFRLRAGPWTTGVLVSRGVRCYMVRPAINRAHECLVILAGPCAPLSRITCSRAVPGGVSASFLVVARPGSRSRFLPGFTRGRRQ</sequence>
<gene>
    <name evidence="2" type="ORF">VT73_07755</name>
</gene>
<reference evidence="2 3" key="1">
    <citation type="submission" date="2015-04" db="EMBL/GenBank/DDBJ databases">
        <title>Draft genome sequence of Rathayibacter toxicus strain FH-142 (AKA 70134 or CS 32), a Western Australian isolate.</title>
        <authorList>
            <consortium name="Consortium for Microbial Forensics and Genomics (microFORGE)"/>
            <person name="Knight B.M."/>
            <person name="Roberts D.P."/>
            <person name="Lin D."/>
            <person name="Hari K."/>
            <person name="Fletcher J."/>
            <person name="Melcher U."/>
            <person name="Blagden T."/>
            <person name="Luster D.G."/>
            <person name="Sechler A.J."/>
            <person name="Schneider W.L."/>
            <person name="Winegar R.A."/>
        </authorList>
    </citation>
    <scope>NUCLEOTIDE SEQUENCE [LARGE SCALE GENOMIC DNA]</scope>
    <source>
        <strain evidence="2 3">FH142</strain>
    </source>
</reference>
<feature type="transmembrane region" description="Helical" evidence="1">
    <location>
        <begin position="112"/>
        <end position="131"/>
    </location>
</feature>
<evidence type="ECO:0000313" key="3">
    <source>
        <dbReference type="Proteomes" id="UP000052979"/>
    </source>
</evidence>
<protein>
    <submittedName>
        <fullName evidence="2">Uncharacterized protein</fullName>
    </submittedName>
</protein>
<keyword evidence="3" id="KW-1185">Reference proteome</keyword>
<dbReference type="EMBL" id="LBFI01000049">
    <property type="protein sequence ID" value="KKM44996.1"/>
    <property type="molecule type" value="Genomic_DNA"/>
</dbReference>